<dbReference type="PROSITE" id="PS50110">
    <property type="entry name" value="RESPONSE_REGULATORY"/>
    <property type="match status" value="1"/>
</dbReference>
<protein>
    <submittedName>
        <fullName evidence="3">Response regulator</fullName>
    </submittedName>
</protein>
<dbReference type="GO" id="GO:0000160">
    <property type="term" value="P:phosphorelay signal transduction system"/>
    <property type="evidence" value="ECO:0007669"/>
    <property type="project" value="InterPro"/>
</dbReference>
<keyword evidence="4" id="KW-1185">Reference proteome</keyword>
<evidence type="ECO:0000259" key="2">
    <source>
        <dbReference type="PROSITE" id="PS50110"/>
    </source>
</evidence>
<evidence type="ECO:0000313" key="4">
    <source>
        <dbReference type="Proteomes" id="UP000295164"/>
    </source>
</evidence>
<dbReference type="PANTHER" id="PTHR44520">
    <property type="entry name" value="RESPONSE REGULATOR RCP1-RELATED"/>
    <property type="match status" value="1"/>
</dbReference>
<dbReference type="RefSeq" id="WP_131851957.1">
    <property type="nucleotide sequence ID" value="NZ_SKFH01000012.1"/>
</dbReference>
<gene>
    <name evidence="3" type="ORF">E0486_09650</name>
</gene>
<name>A0A4R4DZF0_9BACT</name>
<dbReference type="InterPro" id="IPR011006">
    <property type="entry name" value="CheY-like_superfamily"/>
</dbReference>
<comment type="caution">
    <text evidence="3">The sequence shown here is derived from an EMBL/GenBank/DDBJ whole genome shotgun (WGS) entry which is preliminary data.</text>
</comment>
<dbReference type="Gene3D" id="3.40.50.2300">
    <property type="match status" value="1"/>
</dbReference>
<organism evidence="3 4">
    <name type="scientific">Flaviaesturariibacter aridisoli</name>
    <dbReference type="NCBI Taxonomy" id="2545761"/>
    <lineage>
        <taxon>Bacteria</taxon>
        <taxon>Pseudomonadati</taxon>
        <taxon>Bacteroidota</taxon>
        <taxon>Chitinophagia</taxon>
        <taxon>Chitinophagales</taxon>
        <taxon>Chitinophagaceae</taxon>
        <taxon>Flaviaestuariibacter</taxon>
    </lineage>
</organism>
<dbReference type="Pfam" id="PF00072">
    <property type="entry name" value="Response_reg"/>
    <property type="match status" value="1"/>
</dbReference>
<feature type="domain" description="Response regulatory" evidence="2">
    <location>
        <begin position="6"/>
        <end position="131"/>
    </location>
</feature>
<dbReference type="InterPro" id="IPR001789">
    <property type="entry name" value="Sig_transdc_resp-reg_receiver"/>
</dbReference>
<evidence type="ECO:0000256" key="1">
    <source>
        <dbReference type="PROSITE-ProRule" id="PRU00169"/>
    </source>
</evidence>
<proteinExistence type="predicted"/>
<dbReference type="SMART" id="SM00448">
    <property type="entry name" value="REC"/>
    <property type="match status" value="1"/>
</dbReference>
<dbReference type="Proteomes" id="UP000295164">
    <property type="component" value="Unassembled WGS sequence"/>
</dbReference>
<feature type="modified residue" description="4-aspartylphosphate" evidence="1">
    <location>
        <position position="64"/>
    </location>
</feature>
<dbReference type="SUPFAM" id="SSF52172">
    <property type="entry name" value="CheY-like"/>
    <property type="match status" value="1"/>
</dbReference>
<dbReference type="EMBL" id="SKFH01000012">
    <property type="protein sequence ID" value="TCZ71804.1"/>
    <property type="molecule type" value="Genomic_DNA"/>
</dbReference>
<accession>A0A4R4DZF0</accession>
<dbReference type="AlphaFoldDB" id="A0A4R4DZF0"/>
<dbReference type="PANTHER" id="PTHR44520:SF2">
    <property type="entry name" value="RESPONSE REGULATOR RCP1"/>
    <property type="match status" value="1"/>
</dbReference>
<keyword evidence="1" id="KW-0597">Phosphoprotein</keyword>
<reference evidence="3 4" key="1">
    <citation type="submission" date="2019-03" db="EMBL/GenBank/DDBJ databases">
        <authorList>
            <person name="Kim M.K.M."/>
        </authorList>
    </citation>
    <scope>NUCLEOTIDE SEQUENCE [LARGE SCALE GENOMIC DNA]</scope>
    <source>
        <strain evidence="3 4">17J68-15</strain>
    </source>
</reference>
<dbReference type="OrthoDB" id="7631574at2"/>
<dbReference type="CDD" id="cd17557">
    <property type="entry name" value="REC_Rcp-like"/>
    <property type="match status" value="1"/>
</dbReference>
<dbReference type="InterPro" id="IPR052893">
    <property type="entry name" value="TCS_response_regulator"/>
</dbReference>
<evidence type="ECO:0000313" key="3">
    <source>
        <dbReference type="EMBL" id="TCZ71804.1"/>
    </source>
</evidence>
<sequence length="145" mass="16365">MNQPVHILLVEDNEGDIMLAREALQEGNLLHQLSVARNGEDALRFLRREPPHEEAATPDLVLLDINLPRIDGKEVLATIKQDPGLKVIPVVMLTTSSSEKDVHESYANHANCYITKPVDLDKFMSIVQKIEAFWLSIVKLPSYRN</sequence>